<dbReference type="EC" id="4.2.1.109" evidence="6"/>
<keyword evidence="4 6" id="KW-0486">Methionine biosynthesis</keyword>
<keyword evidence="3 6" id="KW-0862">Zinc</keyword>
<keyword evidence="1 6" id="KW-0028">Amino-acid biosynthesis</keyword>
<feature type="binding site" evidence="6">
    <location>
        <position position="92"/>
    </location>
    <ligand>
        <name>Zn(2+)</name>
        <dbReference type="ChEBI" id="CHEBI:29105"/>
    </ligand>
</feature>
<keyword evidence="9" id="KW-1185">Reference proteome</keyword>
<comment type="pathway">
    <text evidence="6">Amino-acid biosynthesis; L-methionine biosynthesis via salvage pathway; L-methionine from S-methyl-5-thio-alpha-D-ribose 1-phosphate: step 2/6.</text>
</comment>
<evidence type="ECO:0000256" key="2">
    <source>
        <dbReference type="ARBA" id="ARBA00022723"/>
    </source>
</evidence>
<keyword evidence="2 6" id="KW-0479">Metal-binding</keyword>
<organism evidence="8 9">
    <name type="scientific">Aureibacillus halotolerans</name>
    <dbReference type="NCBI Taxonomy" id="1508390"/>
    <lineage>
        <taxon>Bacteria</taxon>
        <taxon>Bacillati</taxon>
        <taxon>Bacillota</taxon>
        <taxon>Bacilli</taxon>
        <taxon>Bacillales</taxon>
        <taxon>Bacillaceae</taxon>
        <taxon>Aureibacillus</taxon>
    </lineage>
</organism>
<protein>
    <recommendedName>
        <fullName evidence="6">Methylthioribulose-1-phosphate dehydratase</fullName>
        <shortName evidence="6">MTRu-1-P dehydratase</shortName>
        <ecNumber evidence="6">4.2.1.109</ecNumber>
    </recommendedName>
</protein>
<keyword evidence="5 6" id="KW-0456">Lyase</keyword>
<comment type="cofactor">
    <cofactor evidence="6">
        <name>Zn(2+)</name>
        <dbReference type="ChEBI" id="CHEBI:29105"/>
    </cofactor>
    <text evidence="6">Binds 1 zinc ion per subunit.</text>
</comment>
<evidence type="ECO:0000256" key="4">
    <source>
        <dbReference type="ARBA" id="ARBA00023167"/>
    </source>
</evidence>
<dbReference type="GO" id="GO:0019509">
    <property type="term" value="P:L-methionine salvage from methylthioadenosine"/>
    <property type="evidence" value="ECO:0007669"/>
    <property type="project" value="UniProtKB-UniRule"/>
</dbReference>
<dbReference type="HAMAP" id="MF_01677">
    <property type="entry name" value="Salvage_MtnB"/>
    <property type="match status" value="1"/>
</dbReference>
<dbReference type="AlphaFoldDB" id="A0A4R6U9P6"/>
<dbReference type="PANTHER" id="PTHR10640:SF7">
    <property type="entry name" value="METHYLTHIORIBULOSE-1-PHOSPHATE DEHYDRATASE"/>
    <property type="match status" value="1"/>
</dbReference>
<dbReference type="Pfam" id="PF00596">
    <property type="entry name" value="Aldolase_II"/>
    <property type="match status" value="1"/>
</dbReference>
<dbReference type="GO" id="GO:0008270">
    <property type="term" value="F:zinc ion binding"/>
    <property type="evidence" value="ECO:0007669"/>
    <property type="project" value="UniProtKB-UniRule"/>
</dbReference>
<proteinExistence type="inferred from homology"/>
<dbReference type="GO" id="GO:0046570">
    <property type="term" value="F:methylthioribulose 1-phosphate dehydratase activity"/>
    <property type="evidence" value="ECO:0007669"/>
    <property type="project" value="UniProtKB-UniRule"/>
</dbReference>
<dbReference type="SUPFAM" id="SSF53639">
    <property type="entry name" value="AraD/HMP-PK domain-like"/>
    <property type="match status" value="1"/>
</dbReference>
<comment type="subunit">
    <text evidence="6">Homotetramer.</text>
</comment>
<dbReference type="UniPathway" id="UPA00904">
    <property type="reaction ID" value="UER00875"/>
</dbReference>
<feature type="binding site" evidence="6">
    <location>
        <position position="94"/>
    </location>
    <ligand>
        <name>Zn(2+)</name>
        <dbReference type="ChEBI" id="CHEBI:29105"/>
    </ligand>
</feature>
<dbReference type="PANTHER" id="PTHR10640">
    <property type="entry name" value="METHYLTHIORIBULOSE-1-PHOSPHATE DEHYDRATASE"/>
    <property type="match status" value="1"/>
</dbReference>
<comment type="catalytic activity">
    <reaction evidence="6">
        <text>5-(methylsulfanyl)-D-ribulose 1-phosphate = 5-methylsulfanyl-2,3-dioxopentyl phosphate + H2O</text>
        <dbReference type="Rhea" id="RHEA:15549"/>
        <dbReference type="ChEBI" id="CHEBI:15377"/>
        <dbReference type="ChEBI" id="CHEBI:58548"/>
        <dbReference type="ChEBI" id="CHEBI:58828"/>
        <dbReference type="EC" id="4.2.1.109"/>
    </reaction>
</comment>
<comment type="similarity">
    <text evidence="6">Belongs to the aldolase class II family. MtnB subfamily.</text>
</comment>
<dbReference type="NCBIfam" id="NF005244">
    <property type="entry name" value="PRK06754.1"/>
    <property type="match status" value="1"/>
</dbReference>
<dbReference type="Proteomes" id="UP000295632">
    <property type="component" value="Unassembled WGS sequence"/>
</dbReference>
<evidence type="ECO:0000256" key="1">
    <source>
        <dbReference type="ARBA" id="ARBA00022605"/>
    </source>
</evidence>
<comment type="function">
    <text evidence="6">Catalyzes the dehydration of methylthioribulose-1-phosphate (MTRu-1-P) into 2,3-diketo-5-methylthiopentyl-1-phosphate (DK-MTP-1-P).</text>
</comment>
<dbReference type="InterPro" id="IPR017714">
    <property type="entry name" value="MethylthioRu-1-P_deHdtase_MtnB"/>
</dbReference>
<dbReference type="RefSeq" id="WP_133580467.1">
    <property type="nucleotide sequence ID" value="NZ_SNYJ01000007.1"/>
</dbReference>
<sequence length="205" mass="22849">MTQWEELADVKATLAKKGWFPATSGNLSIKLEDSPLHALVSVSGKDKTKSSPEDFVVVDRDGKTIESSLKPSAETIIHTRLYEVTDAGCILHVHTVENNLISALYKDEGQATFTDHELLKAFGLWEENAALTMPIVDNLHDLPALAEEMVRVVTPETKAILILNHGITVWGKNAFDAQKNLEAAEFLFAYRLAQFKYNLLKREDV</sequence>
<dbReference type="Gene3D" id="3.40.225.10">
    <property type="entry name" value="Class II aldolase/adducin N-terminal domain"/>
    <property type="match status" value="1"/>
</dbReference>
<feature type="domain" description="Class II aldolase/adducin N-terminal" evidence="7">
    <location>
        <begin position="5"/>
        <end position="192"/>
    </location>
</feature>
<reference evidence="8 9" key="1">
    <citation type="submission" date="2019-03" db="EMBL/GenBank/DDBJ databases">
        <title>Genomic Encyclopedia of Type Strains, Phase IV (KMG-IV): sequencing the most valuable type-strain genomes for metagenomic binning, comparative biology and taxonomic classification.</title>
        <authorList>
            <person name="Goeker M."/>
        </authorList>
    </citation>
    <scope>NUCLEOTIDE SEQUENCE [LARGE SCALE GENOMIC DNA]</scope>
    <source>
        <strain evidence="8 9">DSM 28697</strain>
    </source>
</reference>
<name>A0A4R6U9P6_9BACI</name>
<dbReference type="NCBIfam" id="TIGR03328">
    <property type="entry name" value="salvage_mtnB"/>
    <property type="match status" value="1"/>
</dbReference>
<evidence type="ECO:0000313" key="9">
    <source>
        <dbReference type="Proteomes" id="UP000295632"/>
    </source>
</evidence>
<dbReference type="InterPro" id="IPR001303">
    <property type="entry name" value="Aldolase_II/adducin_N"/>
</dbReference>
<evidence type="ECO:0000256" key="5">
    <source>
        <dbReference type="ARBA" id="ARBA00023239"/>
    </source>
</evidence>
<dbReference type="GO" id="GO:0005737">
    <property type="term" value="C:cytoplasm"/>
    <property type="evidence" value="ECO:0007669"/>
    <property type="project" value="UniProtKB-UniRule"/>
</dbReference>
<accession>A0A4R6U9P6</accession>
<dbReference type="EMBL" id="SNYJ01000007">
    <property type="protein sequence ID" value="TDQ39794.1"/>
    <property type="molecule type" value="Genomic_DNA"/>
</dbReference>
<dbReference type="SMART" id="SM01007">
    <property type="entry name" value="Aldolase_II"/>
    <property type="match status" value="1"/>
</dbReference>
<dbReference type="OrthoDB" id="9805559at2"/>
<evidence type="ECO:0000259" key="7">
    <source>
        <dbReference type="SMART" id="SM01007"/>
    </source>
</evidence>
<evidence type="ECO:0000313" key="8">
    <source>
        <dbReference type="EMBL" id="TDQ39794.1"/>
    </source>
</evidence>
<gene>
    <name evidence="6" type="primary">mtnB</name>
    <name evidence="8" type="ORF">EV213_107162</name>
</gene>
<evidence type="ECO:0000256" key="6">
    <source>
        <dbReference type="HAMAP-Rule" id="MF_01677"/>
    </source>
</evidence>
<dbReference type="InterPro" id="IPR036409">
    <property type="entry name" value="Aldolase_II/adducin_N_sf"/>
</dbReference>
<comment type="caution">
    <text evidence="8">The sequence shown here is derived from an EMBL/GenBank/DDBJ whole genome shotgun (WGS) entry which is preliminary data.</text>
</comment>
<evidence type="ECO:0000256" key="3">
    <source>
        <dbReference type="ARBA" id="ARBA00022833"/>
    </source>
</evidence>